<protein>
    <submittedName>
        <fullName evidence="2">Uncharacterized protein</fullName>
    </submittedName>
</protein>
<reference evidence="2" key="2">
    <citation type="submission" date="2020-10" db="EMBL/GenBank/DDBJ databases">
        <authorList>
            <person name="Scholz U."/>
            <person name="Mascher M."/>
            <person name="Fiebig A."/>
        </authorList>
    </citation>
    <scope>NUCLEOTIDE SEQUENCE [LARGE SCALE GENOMIC DNA]</scope>
    <source>
        <strain evidence="2">cv. Morex</strain>
    </source>
</reference>
<dbReference type="AlphaFoldDB" id="A0A8I6XBN7"/>
<evidence type="ECO:0000313" key="3">
    <source>
        <dbReference type="Proteomes" id="UP000011116"/>
    </source>
</evidence>
<accession>A0A8I6XBN7</accession>
<name>A0A8I6XBN7_HORVV</name>
<organism evidence="2 3">
    <name type="scientific">Hordeum vulgare subsp. vulgare</name>
    <name type="common">Domesticated barley</name>
    <dbReference type="NCBI Taxonomy" id="112509"/>
    <lineage>
        <taxon>Eukaryota</taxon>
        <taxon>Viridiplantae</taxon>
        <taxon>Streptophyta</taxon>
        <taxon>Embryophyta</taxon>
        <taxon>Tracheophyta</taxon>
        <taxon>Spermatophyta</taxon>
        <taxon>Magnoliopsida</taxon>
        <taxon>Liliopsida</taxon>
        <taxon>Poales</taxon>
        <taxon>Poaceae</taxon>
        <taxon>BOP clade</taxon>
        <taxon>Pooideae</taxon>
        <taxon>Triticodae</taxon>
        <taxon>Triticeae</taxon>
        <taxon>Hordeinae</taxon>
        <taxon>Hordeum</taxon>
    </lineage>
</organism>
<evidence type="ECO:0000256" key="1">
    <source>
        <dbReference type="SAM" id="SignalP"/>
    </source>
</evidence>
<feature type="chain" id="PRO_5035292302" evidence="1">
    <location>
        <begin position="19"/>
        <end position="276"/>
    </location>
</feature>
<reference evidence="3" key="1">
    <citation type="journal article" date="2012" name="Nature">
        <title>A physical, genetic and functional sequence assembly of the barley genome.</title>
        <authorList>
            <consortium name="The International Barley Genome Sequencing Consortium"/>
            <person name="Mayer K.F."/>
            <person name="Waugh R."/>
            <person name="Brown J.W."/>
            <person name="Schulman A."/>
            <person name="Langridge P."/>
            <person name="Platzer M."/>
            <person name="Fincher G.B."/>
            <person name="Muehlbauer G.J."/>
            <person name="Sato K."/>
            <person name="Close T.J."/>
            <person name="Wise R.P."/>
            <person name="Stein N."/>
        </authorList>
    </citation>
    <scope>NUCLEOTIDE SEQUENCE [LARGE SCALE GENOMIC DNA]</scope>
    <source>
        <strain evidence="3">cv. Morex</strain>
    </source>
</reference>
<feature type="signal peptide" evidence="1">
    <location>
        <begin position="1"/>
        <end position="18"/>
    </location>
</feature>
<dbReference type="Gramene" id="HORVU.MOREX.r3.4HG0362060.1">
    <property type="protein sequence ID" value="HORVU.MOREX.r3.4HG0362060.1.CDS1"/>
    <property type="gene ID" value="HORVU.MOREX.r3.4HG0362060"/>
</dbReference>
<dbReference type="Proteomes" id="UP000011116">
    <property type="component" value="Chromosome 4H"/>
</dbReference>
<dbReference type="EnsemblPlants" id="HORVU.MOREX.r3.4HG0362060.1">
    <property type="protein sequence ID" value="HORVU.MOREX.r3.4HG0362060.1.CDS1"/>
    <property type="gene ID" value="HORVU.MOREX.r3.4HG0362060"/>
</dbReference>
<keyword evidence="3" id="KW-1185">Reference proteome</keyword>
<keyword evidence="1" id="KW-0732">Signal</keyword>
<sequence>MLPNFAFRALMLLHYSLLQMPGRPSRQVVRLTRCIDVPGHTAMLVRVMSVCGYRWYPEYTVEEQYRDFNQSQYIYTVRVFPDYPGAEKPIHWSYGLGVTVDMAVQDAAYSMLTIMRARHVLLQNSEFCYVPASQSGEEGCLSGVCFDSSMEDPLLQSTVEMLENRDKDARALRMELYATRARLWTALTQLAPVVQTGYGEMEMLNPVRVHLPAHVDWPAIGGVTPLRGPLLPPVRGPRPHPCPYGSQGSQARVFPDPQVELPGHGGNLYEMFYADA</sequence>
<reference evidence="2" key="3">
    <citation type="submission" date="2022-01" db="UniProtKB">
        <authorList>
            <consortium name="EnsemblPlants"/>
        </authorList>
    </citation>
    <scope>IDENTIFICATION</scope>
    <source>
        <strain evidence="2">subsp. vulgare</strain>
    </source>
</reference>
<evidence type="ECO:0000313" key="2">
    <source>
        <dbReference type="EnsemblPlants" id="HORVU.MOREX.r3.4HG0362060.1.CDS1"/>
    </source>
</evidence>
<proteinExistence type="predicted"/>